<evidence type="ECO:0000313" key="10">
    <source>
        <dbReference type="Proteomes" id="UP001642483"/>
    </source>
</evidence>
<dbReference type="Pfam" id="PF09457">
    <property type="entry name" value="RBD-FIP"/>
    <property type="match status" value="1"/>
</dbReference>
<evidence type="ECO:0000256" key="6">
    <source>
        <dbReference type="SAM" id="MobiDB-lite"/>
    </source>
</evidence>
<organism evidence="9 10">
    <name type="scientific">Clavelina lepadiformis</name>
    <name type="common">Light-bulb sea squirt</name>
    <name type="synonym">Ascidia lepadiformis</name>
    <dbReference type="NCBI Taxonomy" id="159417"/>
    <lineage>
        <taxon>Eukaryota</taxon>
        <taxon>Metazoa</taxon>
        <taxon>Chordata</taxon>
        <taxon>Tunicata</taxon>
        <taxon>Ascidiacea</taxon>
        <taxon>Aplousobranchia</taxon>
        <taxon>Clavelinidae</taxon>
        <taxon>Clavelina</taxon>
    </lineage>
</organism>
<dbReference type="SMART" id="SM00239">
    <property type="entry name" value="C2"/>
    <property type="match status" value="1"/>
</dbReference>
<evidence type="ECO:0000256" key="4">
    <source>
        <dbReference type="ARBA" id="ARBA00022753"/>
    </source>
</evidence>
<keyword evidence="4" id="KW-0967">Endosome</keyword>
<dbReference type="InterPro" id="IPR035892">
    <property type="entry name" value="C2_domain_sf"/>
</dbReference>
<dbReference type="InterPro" id="IPR037789">
    <property type="entry name" value="FIP_classI"/>
</dbReference>
<feature type="domain" description="C2" evidence="7">
    <location>
        <begin position="1"/>
        <end position="113"/>
    </location>
</feature>
<dbReference type="PANTHER" id="PTHR15746">
    <property type="entry name" value="RAB11-RELATED"/>
    <property type="match status" value="1"/>
</dbReference>
<evidence type="ECO:0000256" key="5">
    <source>
        <dbReference type="ARBA" id="ARBA00022927"/>
    </source>
</evidence>
<name>A0ABP0F7Z1_CLALP</name>
<keyword evidence="3" id="KW-0597">Phosphoprotein</keyword>
<comment type="subcellular location">
    <subcellularLocation>
        <location evidence="1">Recycling endosome</location>
    </subcellularLocation>
</comment>
<reference evidence="9 10" key="1">
    <citation type="submission" date="2024-02" db="EMBL/GenBank/DDBJ databases">
        <authorList>
            <person name="Daric V."/>
            <person name="Darras S."/>
        </authorList>
    </citation>
    <scope>NUCLEOTIDE SEQUENCE [LARGE SCALE GENOMIC DNA]</scope>
</reference>
<dbReference type="PROSITE" id="PS51511">
    <property type="entry name" value="FIP_RBD"/>
    <property type="match status" value="1"/>
</dbReference>
<dbReference type="Proteomes" id="UP001642483">
    <property type="component" value="Unassembled WGS sequence"/>
</dbReference>
<keyword evidence="10" id="KW-1185">Reference proteome</keyword>
<evidence type="ECO:0008006" key="11">
    <source>
        <dbReference type="Google" id="ProtNLM"/>
    </source>
</evidence>
<evidence type="ECO:0000256" key="3">
    <source>
        <dbReference type="ARBA" id="ARBA00022553"/>
    </source>
</evidence>
<accession>A0ABP0F7Z1</accession>
<feature type="compositionally biased region" description="Low complexity" evidence="6">
    <location>
        <begin position="361"/>
        <end position="376"/>
    </location>
</feature>
<gene>
    <name evidence="9" type="ORF">CVLEPA_LOCUS5310</name>
</gene>
<protein>
    <recommendedName>
        <fullName evidence="11">Rab11 family-interacting protein 1</fullName>
    </recommendedName>
</protein>
<keyword evidence="5" id="KW-0653">Protein transport</keyword>
<dbReference type="InterPro" id="IPR000008">
    <property type="entry name" value="C2_dom"/>
</dbReference>
<keyword evidence="2" id="KW-0813">Transport</keyword>
<feature type="region of interest" description="Disordered" evidence="6">
    <location>
        <begin position="210"/>
        <end position="232"/>
    </location>
</feature>
<proteinExistence type="predicted"/>
<dbReference type="PANTHER" id="PTHR15746:SF23">
    <property type="entry name" value="RAB11 INTERACTING PROTEIN, ISOFORM A"/>
    <property type="match status" value="1"/>
</dbReference>
<dbReference type="PROSITE" id="PS50004">
    <property type="entry name" value="C2"/>
    <property type="match status" value="1"/>
</dbReference>
<feature type="region of interest" description="Disordered" evidence="6">
    <location>
        <begin position="154"/>
        <end position="191"/>
    </location>
</feature>
<feature type="domain" description="FIP-RBD" evidence="8">
    <location>
        <begin position="420"/>
        <end position="482"/>
    </location>
</feature>
<evidence type="ECO:0000313" key="9">
    <source>
        <dbReference type="EMBL" id="CAK8675770.1"/>
    </source>
</evidence>
<dbReference type="Gene3D" id="1.20.5.2440">
    <property type="match status" value="1"/>
</dbReference>
<evidence type="ECO:0000259" key="8">
    <source>
        <dbReference type="PROSITE" id="PS51511"/>
    </source>
</evidence>
<dbReference type="SUPFAM" id="SSF144270">
    <property type="entry name" value="Eferin C-derminal domain-like"/>
    <property type="match status" value="1"/>
</dbReference>
<dbReference type="Gene3D" id="2.60.40.150">
    <property type="entry name" value="C2 domain"/>
    <property type="match status" value="1"/>
</dbReference>
<evidence type="ECO:0000256" key="1">
    <source>
        <dbReference type="ARBA" id="ARBA00004172"/>
    </source>
</evidence>
<comment type="caution">
    <text evidence="9">The sequence shown here is derived from an EMBL/GenBank/DDBJ whole genome shotgun (WGS) entry which is preliminary data.</text>
</comment>
<sequence>MWSPTNVVVKVKQARNLLIKAKSGVNDAYAVIEFSKEKYVTDSEKSLNPKWYTECKFPLPSGVVLHSKVVVTVCVYHKRHGKLGIEPDEFLGLVQVPLFSLNSNDGKERSMWYKLISKKKDSKKDRGEIEIGFRFLSEKKELIASDRKSASPKPLRVLTSGIRSKLRRRSEDEDSGVGSSDGDRYHSLGKGRSYENISIPSIFDSQSKPFQRSFRTDSTNSSPGTLHSARGSAKLNVNNSSLHSKAMSVEVLHTPEIKIQKCSSLQRSSSGGSEDGNLAQRIKRHVRNRSMPDSQLTTMMGELHKTERSKSAVCINGSHLYVPGASDTQVANVAISPATKARSLSLTDVTSEKNINDVKPSKVSSANRSNNSSNSKNAKKRYSTTEFEAFKKDQQEKLILPTLYKPRNYYRLDVKELCKVSTIHEDNNASLSSMTHEELVRLASKQQQALKNKDGYINELEDYIDCLLLKVMSSTPQILESKYKVC</sequence>
<evidence type="ECO:0000256" key="2">
    <source>
        <dbReference type="ARBA" id="ARBA00022448"/>
    </source>
</evidence>
<evidence type="ECO:0000259" key="7">
    <source>
        <dbReference type="PROSITE" id="PS50004"/>
    </source>
</evidence>
<dbReference type="InterPro" id="IPR037245">
    <property type="entry name" value="FIP-RBD_C_sf"/>
</dbReference>
<dbReference type="InterPro" id="IPR019018">
    <property type="entry name" value="Rab-bd_FIP-RBD"/>
</dbReference>
<dbReference type="EMBL" id="CAWYQH010000024">
    <property type="protein sequence ID" value="CAK8675770.1"/>
    <property type="molecule type" value="Genomic_DNA"/>
</dbReference>
<dbReference type="SUPFAM" id="SSF49562">
    <property type="entry name" value="C2 domain (Calcium/lipid-binding domain, CaLB)"/>
    <property type="match status" value="1"/>
</dbReference>
<feature type="compositionally biased region" description="Polar residues" evidence="6">
    <location>
        <begin position="216"/>
        <end position="225"/>
    </location>
</feature>
<dbReference type="Pfam" id="PF00168">
    <property type="entry name" value="C2"/>
    <property type="match status" value="1"/>
</dbReference>
<feature type="region of interest" description="Disordered" evidence="6">
    <location>
        <begin position="355"/>
        <end position="382"/>
    </location>
</feature>